<evidence type="ECO:0000313" key="8">
    <source>
        <dbReference type="Proteomes" id="UP001172681"/>
    </source>
</evidence>
<accession>A0AA39CVK3</accession>
<protein>
    <submittedName>
        <fullName evidence="7">Uncharacterized protein</fullName>
    </submittedName>
</protein>
<name>A0AA39CVK3_9EURO</name>
<evidence type="ECO:0000256" key="6">
    <source>
        <dbReference type="SAM" id="Phobius"/>
    </source>
</evidence>
<dbReference type="SUPFAM" id="SSF103473">
    <property type="entry name" value="MFS general substrate transporter"/>
    <property type="match status" value="1"/>
</dbReference>
<keyword evidence="8" id="KW-1185">Reference proteome</keyword>
<dbReference type="GO" id="GO:0022857">
    <property type="term" value="F:transmembrane transporter activity"/>
    <property type="evidence" value="ECO:0007669"/>
    <property type="project" value="TreeGrafter"/>
</dbReference>
<comment type="subcellular location">
    <subcellularLocation>
        <location evidence="1">Membrane</location>
        <topology evidence="1">Multi-pass membrane protein</topology>
    </subcellularLocation>
</comment>
<evidence type="ECO:0000313" key="7">
    <source>
        <dbReference type="EMBL" id="KAJ9630035.1"/>
    </source>
</evidence>
<dbReference type="PANTHER" id="PTHR43791">
    <property type="entry name" value="PERMEASE-RELATED"/>
    <property type="match status" value="1"/>
</dbReference>
<feature type="transmembrane region" description="Helical" evidence="6">
    <location>
        <begin position="92"/>
        <end position="111"/>
    </location>
</feature>
<keyword evidence="5 6" id="KW-0472">Membrane</keyword>
<keyword evidence="4 6" id="KW-1133">Transmembrane helix</keyword>
<feature type="transmembrane region" description="Helical" evidence="6">
    <location>
        <begin position="117"/>
        <end position="135"/>
    </location>
</feature>
<comment type="caution">
    <text evidence="7">The sequence shown here is derived from an EMBL/GenBank/DDBJ whole genome shotgun (WGS) entry which is preliminary data.</text>
</comment>
<reference evidence="7" key="1">
    <citation type="submission" date="2022-10" db="EMBL/GenBank/DDBJ databases">
        <title>Culturing micro-colonial fungi from biological soil crusts in the Mojave desert and describing Neophaeococcomyces mojavensis, and introducing the new genera and species Taxawa tesnikishii.</title>
        <authorList>
            <person name="Kurbessoian T."/>
            <person name="Stajich J.E."/>
        </authorList>
    </citation>
    <scope>NUCLEOTIDE SEQUENCE</scope>
    <source>
        <strain evidence="7">TK_35</strain>
    </source>
</reference>
<evidence type="ECO:0000256" key="4">
    <source>
        <dbReference type="ARBA" id="ARBA00022989"/>
    </source>
</evidence>
<evidence type="ECO:0000256" key="5">
    <source>
        <dbReference type="ARBA" id="ARBA00023136"/>
    </source>
</evidence>
<evidence type="ECO:0000256" key="2">
    <source>
        <dbReference type="ARBA" id="ARBA00022448"/>
    </source>
</evidence>
<organism evidence="7 8">
    <name type="scientific">Knufia peltigerae</name>
    <dbReference type="NCBI Taxonomy" id="1002370"/>
    <lineage>
        <taxon>Eukaryota</taxon>
        <taxon>Fungi</taxon>
        <taxon>Dikarya</taxon>
        <taxon>Ascomycota</taxon>
        <taxon>Pezizomycotina</taxon>
        <taxon>Eurotiomycetes</taxon>
        <taxon>Chaetothyriomycetidae</taxon>
        <taxon>Chaetothyriales</taxon>
        <taxon>Trichomeriaceae</taxon>
        <taxon>Knufia</taxon>
    </lineage>
</organism>
<keyword evidence="3 6" id="KW-0812">Transmembrane</keyword>
<dbReference type="InterPro" id="IPR036259">
    <property type="entry name" value="MFS_trans_sf"/>
</dbReference>
<dbReference type="GO" id="GO:0016020">
    <property type="term" value="C:membrane"/>
    <property type="evidence" value="ECO:0007669"/>
    <property type="project" value="UniProtKB-SubCell"/>
</dbReference>
<dbReference type="Gene3D" id="1.20.1250.20">
    <property type="entry name" value="MFS general substrate transporter like domains"/>
    <property type="match status" value="1"/>
</dbReference>
<dbReference type="AlphaFoldDB" id="A0AA39CVK3"/>
<gene>
    <name evidence="7" type="ORF">H2204_008839</name>
</gene>
<keyword evidence="2" id="KW-0813">Transport</keyword>
<evidence type="ECO:0000256" key="1">
    <source>
        <dbReference type="ARBA" id="ARBA00004141"/>
    </source>
</evidence>
<dbReference type="Proteomes" id="UP001172681">
    <property type="component" value="Unassembled WGS sequence"/>
</dbReference>
<proteinExistence type="predicted"/>
<dbReference type="EMBL" id="JAPDRN010000066">
    <property type="protein sequence ID" value="KAJ9630035.1"/>
    <property type="molecule type" value="Genomic_DNA"/>
</dbReference>
<evidence type="ECO:0000256" key="3">
    <source>
        <dbReference type="ARBA" id="ARBA00022692"/>
    </source>
</evidence>
<dbReference type="PANTHER" id="PTHR43791:SF5">
    <property type="entry name" value="MAJOR FACILITATOR SUPERFAMILY (MFS) PROFILE DOMAIN-CONTAINING PROTEIN"/>
    <property type="match status" value="1"/>
</dbReference>
<sequence length="145" mass="16758">MEGGARPSTILVTNHIDDIHKSNENLEHMEILEGDVDASISNRVRHKFDRNIIPWLWGLWMFSFLDRSNIGNANIAGLSDDLNLHSTQYNMALMLFFIPYILVDLPSNWILKYFQAGWYLAGLVTCWGIIMVMAARRELKLTNYK</sequence>